<accession>A0ABT6L938</accession>
<dbReference type="RefSeq" id="WP_280873893.1">
    <property type="nucleotide sequence ID" value="NZ_JARXVH010000001.1"/>
</dbReference>
<proteinExistence type="inferred from homology"/>
<dbReference type="PANTHER" id="PTHR46696">
    <property type="entry name" value="P450, PUTATIVE (EUROFUNG)-RELATED"/>
    <property type="match status" value="1"/>
</dbReference>
<dbReference type="Pfam" id="PF00067">
    <property type="entry name" value="p450"/>
    <property type="match status" value="1"/>
</dbReference>
<evidence type="ECO:0000313" key="3">
    <source>
        <dbReference type="EMBL" id="MDH6212835.1"/>
    </source>
</evidence>
<organism evidence="3 4">
    <name type="scientific">Streptomyces pseudovenezuelae</name>
    <dbReference type="NCBI Taxonomy" id="67350"/>
    <lineage>
        <taxon>Bacteria</taxon>
        <taxon>Bacillati</taxon>
        <taxon>Actinomycetota</taxon>
        <taxon>Actinomycetes</taxon>
        <taxon>Kitasatosporales</taxon>
        <taxon>Streptomycetaceae</taxon>
        <taxon>Streptomyces</taxon>
        <taxon>Streptomyces aurantiacus group</taxon>
    </lineage>
</organism>
<feature type="region of interest" description="Disordered" evidence="2">
    <location>
        <begin position="1"/>
        <end position="33"/>
    </location>
</feature>
<comment type="similarity">
    <text evidence="1">Belongs to the cytochrome P450 family.</text>
</comment>
<evidence type="ECO:0000256" key="1">
    <source>
        <dbReference type="ARBA" id="ARBA00010617"/>
    </source>
</evidence>
<evidence type="ECO:0000313" key="4">
    <source>
        <dbReference type="Proteomes" id="UP001160499"/>
    </source>
</evidence>
<dbReference type="InterPro" id="IPR036396">
    <property type="entry name" value="Cyt_P450_sf"/>
</dbReference>
<dbReference type="InterPro" id="IPR001128">
    <property type="entry name" value="Cyt_P450"/>
</dbReference>
<dbReference type="PANTHER" id="PTHR46696:SF1">
    <property type="entry name" value="CYTOCHROME P450 YJIB-RELATED"/>
    <property type="match status" value="1"/>
</dbReference>
<protein>
    <submittedName>
        <fullName evidence="3">Cytochrome P450</fullName>
    </submittedName>
</protein>
<dbReference type="Gene3D" id="1.10.630.10">
    <property type="entry name" value="Cytochrome P450"/>
    <property type="match status" value="1"/>
</dbReference>
<sequence length="414" mass="44648">MRDHSEARPTTSATPPAVPPADPATPPAGFPLGSATTIAELEHDPHPRLALLREREPVSWIPELGGWTVTRRDLAMRVMRDPVTFTVDDPRFSTAQVVGPSMLSLDGPAHKRHREPFTDPFRVRDVHTRFNEFVERESGRLVDAIKPRGSAELRREVAGPLAVAVVAESLGLLGADPKEVLTWYDAMVGAVSDLTVGEPADPAAGAAFAQLEASVGATVAARNEGSVLVEAARDGRLALPEVASNAAVLMFGGIETTEGMITNAVLHLLRDPAQLALVRADPELVDAAVEESLRLEPAAAVVDRYATADVELGGARIRRGDLVSVSIAGANRDPAVFTDPDRFDLRRDNARLQLAFAHGPHFCLGAHLARLETTVCIRHLLDRLPDLHLDPSAPAEARGLVFRKPQELRVRWTA</sequence>
<keyword evidence="4" id="KW-1185">Reference proteome</keyword>
<dbReference type="SUPFAM" id="SSF48264">
    <property type="entry name" value="Cytochrome P450"/>
    <property type="match status" value="1"/>
</dbReference>
<gene>
    <name evidence="3" type="ORF">M2283_000114</name>
</gene>
<name>A0ABT6L938_9ACTN</name>
<evidence type="ECO:0000256" key="2">
    <source>
        <dbReference type="SAM" id="MobiDB-lite"/>
    </source>
</evidence>
<feature type="compositionally biased region" description="Pro residues" evidence="2">
    <location>
        <begin position="16"/>
        <end position="29"/>
    </location>
</feature>
<dbReference type="EMBL" id="JARXVH010000001">
    <property type="protein sequence ID" value="MDH6212835.1"/>
    <property type="molecule type" value="Genomic_DNA"/>
</dbReference>
<dbReference type="Proteomes" id="UP001160499">
    <property type="component" value="Unassembled WGS sequence"/>
</dbReference>
<dbReference type="PRINTS" id="PR00385">
    <property type="entry name" value="P450"/>
</dbReference>
<comment type="caution">
    <text evidence="3">The sequence shown here is derived from an EMBL/GenBank/DDBJ whole genome shotgun (WGS) entry which is preliminary data.</text>
</comment>
<reference evidence="3 4" key="1">
    <citation type="submission" date="2023-04" db="EMBL/GenBank/DDBJ databases">
        <title>Forest soil microbial communities from Buena Vista Peninsula, Colon Province, Panama.</title>
        <authorList>
            <person name="Bouskill N."/>
        </authorList>
    </citation>
    <scope>NUCLEOTIDE SEQUENCE [LARGE SCALE GENOMIC DNA]</scope>
    <source>
        <strain evidence="3 4">GGS1</strain>
    </source>
</reference>